<reference evidence="3" key="1">
    <citation type="submission" date="2022-08" db="EMBL/GenBank/DDBJ databases">
        <title>Novel sulfate-reducing endosymbionts in the free-living metamonad Anaeramoeba.</title>
        <authorList>
            <person name="Jerlstrom-Hultqvist J."/>
            <person name="Cepicka I."/>
            <person name="Gallot-Lavallee L."/>
            <person name="Salas-Leiva D."/>
            <person name="Curtis B.A."/>
            <person name="Zahonova K."/>
            <person name="Pipaliya S."/>
            <person name="Dacks J."/>
            <person name="Roger A.J."/>
        </authorList>
    </citation>
    <scope>NUCLEOTIDE SEQUENCE</scope>
    <source>
        <strain evidence="3">Schooner1</strain>
    </source>
</reference>
<dbReference type="EMBL" id="JANTQA010000015">
    <property type="protein sequence ID" value="KAJ3448274.1"/>
    <property type="molecule type" value="Genomic_DNA"/>
</dbReference>
<proteinExistence type="predicted"/>
<dbReference type="InterPro" id="IPR006573">
    <property type="entry name" value="NHR_dom"/>
</dbReference>
<reference evidence="2" key="2">
    <citation type="submission" date="2022-08" db="EMBL/GenBank/DDBJ databases">
        <title>Novel sulphate-reducing endosymbionts in the free-living metamonad Anaeramoeba.</title>
        <authorList>
            <person name="Jerlstrom-Hultqvist J."/>
            <person name="Cepicka I."/>
            <person name="Gallot-Lavallee L."/>
            <person name="Salas-Leiva D."/>
            <person name="Curtis B.A."/>
            <person name="Zahonova K."/>
            <person name="Pipaliya S."/>
            <person name="Dacks J."/>
            <person name="Roger A.J."/>
        </authorList>
    </citation>
    <scope>NUCLEOTIDE SEQUENCE</scope>
    <source>
        <strain evidence="2">Busselton2</strain>
    </source>
</reference>
<evidence type="ECO:0000313" key="2">
    <source>
        <dbReference type="EMBL" id="KAJ3448274.1"/>
    </source>
</evidence>
<evidence type="ECO:0000313" key="3">
    <source>
        <dbReference type="EMBL" id="KAJ6243765.1"/>
    </source>
</evidence>
<dbReference type="AlphaFoldDB" id="A0AAV8A225"/>
<evidence type="ECO:0000259" key="1">
    <source>
        <dbReference type="Pfam" id="PF07177"/>
    </source>
</evidence>
<dbReference type="EMBL" id="JAOAOG010000168">
    <property type="protein sequence ID" value="KAJ6243765.1"/>
    <property type="molecule type" value="Genomic_DNA"/>
</dbReference>
<dbReference type="InterPro" id="IPR013320">
    <property type="entry name" value="ConA-like_dom_sf"/>
</dbReference>
<dbReference type="Pfam" id="PF07177">
    <property type="entry name" value="Neuralized"/>
    <property type="match status" value="1"/>
</dbReference>
<evidence type="ECO:0000313" key="5">
    <source>
        <dbReference type="Proteomes" id="UP001150062"/>
    </source>
</evidence>
<name>A0AAV8A225_9EUKA</name>
<feature type="domain" description="NHR" evidence="1">
    <location>
        <begin position="24"/>
        <end position="168"/>
    </location>
</feature>
<dbReference type="Gene3D" id="2.60.120.920">
    <property type="match status" value="1"/>
</dbReference>
<dbReference type="InterPro" id="IPR043136">
    <property type="entry name" value="B30.2/SPRY_sf"/>
</dbReference>
<gene>
    <name evidence="2" type="ORF">M0812_00753</name>
    <name evidence="3" type="ORF">M0813_22206</name>
</gene>
<dbReference type="Proteomes" id="UP001146793">
    <property type="component" value="Unassembled WGS sequence"/>
</dbReference>
<dbReference type="SUPFAM" id="SSF49899">
    <property type="entry name" value="Concanavalin A-like lectins/glucanases"/>
    <property type="match status" value="1"/>
</dbReference>
<evidence type="ECO:0000313" key="4">
    <source>
        <dbReference type="Proteomes" id="UP001146793"/>
    </source>
</evidence>
<organism evidence="2 4">
    <name type="scientific">Anaeramoeba flamelloides</name>
    <dbReference type="NCBI Taxonomy" id="1746091"/>
    <lineage>
        <taxon>Eukaryota</taxon>
        <taxon>Metamonada</taxon>
        <taxon>Anaeramoebidae</taxon>
        <taxon>Anaeramoeba</taxon>
    </lineage>
</organism>
<protein>
    <submittedName>
        <fullName evidence="2">Spry domain-containing socs box protein</fullName>
    </submittedName>
</protein>
<comment type="caution">
    <text evidence="2">The sequence shown here is derived from an EMBL/GenBank/DDBJ whole genome shotgun (WGS) entry which is preliminary data.</text>
</comment>
<sequence>MSQIEADRGYVIDSFNNGTKSVPITLSNNNKTATNTNSTRNGYNFQTVRGTHEMSQGEHRFRIRIDKIGPDYYGEIHIGVVPSNSSRNAFQDGWTVDFWVPQREYLNKIERGYGKKCKDGDEITMIVDCDNYTVSYEVNDEKIGTVYTKSDGVKGTLILGVDLAGYTNTKVTIL</sequence>
<accession>A0AAV8A225</accession>
<keyword evidence="5" id="KW-1185">Reference proteome</keyword>
<dbReference type="Proteomes" id="UP001150062">
    <property type="component" value="Unassembled WGS sequence"/>
</dbReference>